<protein>
    <submittedName>
        <fullName evidence="1">Uncharacterized protein</fullName>
    </submittedName>
</protein>
<gene>
    <name evidence="1" type="ORF">AAE3_LOCUS7325</name>
</gene>
<evidence type="ECO:0000313" key="1">
    <source>
        <dbReference type="EMBL" id="CAA7265070.1"/>
    </source>
</evidence>
<accession>A0A8S0WCL9</accession>
<sequence length="105" mass="11860">MKQLYDMLAGGTLESFGGFGVVEVGLGSGETPPPIQATQLKVFFGLEFLVAFRQSENWWRRSRKPENCSLAIVSLDSRCARKPVENAEDENWCALRDDKGRRHKE</sequence>
<dbReference type="AlphaFoldDB" id="A0A8S0WCL9"/>
<reference evidence="1 2" key="1">
    <citation type="submission" date="2020-01" db="EMBL/GenBank/DDBJ databases">
        <authorList>
            <person name="Gupta K D."/>
        </authorList>
    </citation>
    <scope>NUCLEOTIDE SEQUENCE [LARGE SCALE GENOMIC DNA]</scope>
</reference>
<comment type="caution">
    <text evidence="1">The sequence shown here is derived from an EMBL/GenBank/DDBJ whole genome shotgun (WGS) entry which is preliminary data.</text>
</comment>
<dbReference type="EMBL" id="CACVBS010000046">
    <property type="protein sequence ID" value="CAA7265070.1"/>
    <property type="molecule type" value="Genomic_DNA"/>
</dbReference>
<proteinExistence type="predicted"/>
<evidence type="ECO:0000313" key="2">
    <source>
        <dbReference type="Proteomes" id="UP000467700"/>
    </source>
</evidence>
<organism evidence="1 2">
    <name type="scientific">Cyclocybe aegerita</name>
    <name type="common">Black poplar mushroom</name>
    <name type="synonym">Agrocybe aegerita</name>
    <dbReference type="NCBI Taxonomy" id="1973307"/>
    <lineage>
        <taxon>Eukaryota</taxon>
        <taxon>Fungi</taxon>
        <taxon>Dikarya</taxon>
        <taxon>Basidiomycota</taxon>
        <taxon>Agaricomycotina</taxon>
        <taxon>Agaricomycetes</taxon>
        <taxon>Agaricomycetidae</taxon>
        <taxon>Agaricales</taxon>
        <taxon>Agaricineae</taxon>
        <taxon>Bolbitiaceae</taxon>
        <taxon>Cyclocybe</taxon>
    </lineage>
</organism>
<keyword evidence="2" id="KW-1185">Reference proteome</keyword>
<name>A0A8S0WCL9_CYCAE</name>
<dbReference type="Proteomes" id="UP000467700">
    <property type="component" value="Unassembled WGS sequence"/>
</dbReference>